<accession>A0A1L6RCH5</accession>
<proteinExistence type="predicted"/>
<dbReference type="AlphaFoldDB" id="A0A1L6RCH5"/>
<protein>
    <recommendedName>
        <fullName evidence="3">Amidohydrolase</fullName>
    </recommendedName>
</protein>
<dbReference type="OrthoDB" id="9934639at2"/>
<name>A0A1L6RCH5_9LACO</name>
<gene>
    <name evidence="1" type="ORF">FOL01_1339</name>
</gene>
<dbReference type="EMBL" id="CP014332">
    <property type="protein sequence ID" value="APS42198.1"/>
    <property type="molecule type" value="Genomic_DNA"/>
</dbReference>
<reference evidence="1 2" key="1">
    <citation type="submission" date="2016-02" db="EMBL/GenBank/DDBJ databases">
        <title>Complete Genome Sequence of Weissella jogaejeotgali FOL01.</title>
        <authorList>
            <person name="Lee J.-H."/>
            <person name="Ku H.-J."/>
        </authorList>
    </citation>
    <scope>NUCLEOTIDE SEQUENCE [LARGE SCALE GENOMIC DNA]</scope>
    <source>
        <strain evidence="1 2">FOL01</strain>
    </source>
</reference>
<evidence type="ECO:0000313" key="1">
    <source>
        <dbReference type="EMBL" id="APS42198.1"/>
    </source>
</evidence>
<dbReference type="RefSeq" id="WP_156835004.1">
    <property type="nucleotide sequence ID" value="NZ_CP014332.1"/>
</dbReference>
<sequence length="53" mass="6260">MVDEKPKYELHAHVLNEDRYWGAFPLKQVAYQQEYLASVYGMKPSDFKIVRVA</sequence>
<dbReference type="STRING" id="1631871.FOL01_1339"/>
<keyword evidence="2" id="KW-1185">Reference proteome</keyword>
<organism evidence="1 2">
    <name type="scientific">Weissella jogaejeotgali</name>
    <dbReference type="NCBI Taxonomy" id="1631871"/>
    <lineage>
        <taxon>Bacteria</taxon>
        <taxon>Bacillati</taxon>
        <taxon>Bacillota</taxon>
        <taxon>Bacilli</taxon>
        <taxon>Lactobacillales</taxon>
        <taxon>Lactobacillaceae</taxon>
        <taxon>Weissella</taxon>
    </lineage>
</organism>
<evidence type="ECO:0000313" key="2">
    <source>
        <dbReference type="Proteomes" id="UP000185473"/>
    </source>
</evidence>
<evidence type="ECO:0008006" key="3">
    <source>
        <dbReference type="Google" id="ProtNLM"/>
    </source>
</evidence>
<dbReference type="KEGG" id="wjo:FOL01_1339"/>
<dbReference type="Proteomes" id="UP000185473">
    <property type="component" value="Chromosome"/>
</dbReference>